<gene>
    <name evidence="1" type="ORF">BpHYR1_010123</name>
</gene>
<accession>A0A3M7R8X5</accession>
<evidence type="ECO:0000313" key="1">
    <source>
        <dbReference type="EMBL" id="RNA19919.1"/>
    </source>
</evidence>
<name>A0A3M7R8X5_BRAPC</name>
<dbReference type="EMBL" id="REGN01003949">
    <property type="protein sequence ID" value="RNA19919.1"/>
    <property type="molecule type" value="Genomic_DNA"/>
</dbReference>
<proteinExistence type="predicted"/>
<dbReference type="Proteomes" id="UP000276133">
    <property type="component" value="Unassembled WGS sequence"/>
</dbReference>
<protein>
    <submittedName>
        <fullName evidence="1">Uncharacterized protein</fullName>
    </submittedName>
</protein>
<reference evidence="1 2" key="1">
    <citation type="journal article" date="2018" name="Sci. Rep.">
        <title>Genomic signatures of local adaptation to the degree of environmental predictability in rotifers.</title>
        <authorList>
            <person name="Franch-Gras L."/>
            <person name="Hahn C."/>
            <person name="Garcia-Roger E.M."/>
            <person name="Carmona M.J."/>
            <person name="Serra M."/>
            <person name="Gomez A."/>
        </authorList>
    </citation>
    <scope>NUCLEOTIDE SEQUENCE [LARGE SCALE GENOMIC DNA]</scope>
    <source>
        <strain evidence="1">HYR1</strain>
    </source>
</reference>
<dbReference type="AlphaFoldDB" id="A0A3M7R8X5"/>
<comment type="caution">
    <text evidence="1">The sequence shown here is derived from an EMBL/GenBank/DDBJ whole genome shotgun (WGS) entry which is preliminary data.</text>
</comment>
<sequence>MEVTDQSIGDTGQDKAGYLSRNKLDVTRKGFKLKKFTEACTILRILYYLNKQRTDLSSNQTFGILRDNKSISYINLALLITLLIKYYNKNLYLKIDEHANSKNIINRIEWEDKNFKS</sequence>
<evidence type="ECO:0000313" key="2">
    <source>
        <dbReference type="Proteomes" id="UP000276133"/>
    </source>
</evidence>
<keyword evidence="2" id="KW-1185">Reference proteome</keyword>
<organism evidence="1 2">
    <name type="scientific">Brachionus plicatilis</name>
    <name type="common">Marine rotifer</name>
    <name type="synonym">Brachionus muelleri</name>
    <dbReference type="NCBI Taxonomy" id="10195"/>
    <lineage>
        <taxon>Eukaryota</taxon>
        <taxon>Metazoa</taxon>
        <taxon>Spiralia</taxon>
        <taxon>Gnathifera</taxon>
        <taxon>Rotifera</taxon>
        <taxon>Eurotatoria</taxon>
        <taxon>Monogononta</taxon>
        <taxon>Pseudotrocha</taxon>
        <taxon>Ploima</taxon>
        <taxon>Brachionidae</taxon>
        <taxon>Brachionus</taxon>
    </lineage>
</organism>